<evidence type="ECO:0000259" key="3">
    <source>
        <dbReference type="Pfam" id="PF07022"/>
    </source>
</evidence>
<evidence type="ECO:0000256" key="1">
    <source>
        <dbReference type="SAM" id="Coils"/>
    </source>
</evidence>
<dbReference type="Gene3D" id="1.10.260.40">
    <property type="entry name" value="lambda repressor-like DNA-binding domains"/>
    <property type="match status" value="1"/>
</dbReference>
<feature type="region of interest" description="Disordered" evidence="2">
    <location>
        <begin position="131"/>
        <end position="159"/>
    </location>
</feature>
<feature type="coiled-coil region" evidence="1">
    <location>
        <begin position="82"/>
        <end position="130"/>
    </location>
</feature>
<dbReference type="InterPro" id="IPR010744">
    <property type="entry name" value="Phage_CI_N"/>
</dbReference>
<gene>
    <name evidence="4" type="ORF">KM92DES2_12279</name>
</gene>
<dbReference type="EMBL" id="FLUP01000001">
    <property type="protein sequence ID" value="SBW07043.1"/>
    <property type="molecule type" value="Genomic_DNA"/>
</dbReference>
<dbReference type="GO" id="GO:0003677">
    <property type="term" value="F:DNA binding"/>
    <property type="evidence" value="ECO:0007669"/>
    <property type="project" value="InterPro"/>
</dbReference>
<keyword evidence="1" id="KW-0175">Coiled coil</keyword>
<accession>A0A212K5P4</accession>
<feature type="domain" description="Bacteriophage CI repressor N-terminal" evidence="3">
    <location>
        <begin position="11"/>
        <end position="73"/>
    </location>
</feature>
<proteinExistence type="predicted"/>
<dbReference type="Pfam" id="PF07022">
    <property type="entry name" value="Phage_CI_repr"/>
    <property type="match status" value="1"/>
</dbReference>
<evidence type="ECO:0000313" key="4">
    <source>
        <dbReference type="EMBL" id="SBW07043.1"/>
    </source>
</evidence>
<dbReference type="GO" id="GO:0045892">
    <property type="term" value="P:negative regulation of DNA-templated transcription"/>
    <property type="evidence" value="ECO:0007669"/>
    <property type="project" value="InterPro"/>
</dbReference>
<protein>
    <recommendedName>
        <fullName evidence="3">Bacteriophage CI repressor N-terminal domain-containing protein</fullName>
    </recommendedName>
</protein>
<name>A0A212K5P4_9BACT</name>
<sequence>MESAKGFEEIYNRLLEASGTKNDSELSRVLNLTPQSINGARKRGEVPPSWIKSYAEISGVSSDWLFFGRGPMRRGHIHEERQTSCQADLEALKERVALLEQQLAAKDEALAAKQETLEAYKELLRIERANRTLPEKAGLPATDAPGYAPSAHSTSPAND</sequence>
<organism evidence="4">
    <name type="scientific">uncultured Desulfovibrio sp</name>
    <dbReference type="NCBI Taxonomy" id="167968"/>
    <lineage>
        <taxon>Bacteria</taxon>
        <taxon>Pseudomonadati</taxon>
        <taxon>Thermodesulfobacteriota</taxon>
        <taxon>Desulfovibrionia</taxon>
        <taxon>Desulfovibrionales</taxon>
        <taxon>Desulfovibrionaceae</taxon>
        <taxon>Desulfovibrio</taxon>
        <taxon>environmental samples</taxon>
    </lineage>
</organism>
<dbReference type="RefSeq" id="WP_296936388.1">
    <property type="nucleotide sequence ID" value="NZ_LT598928.1"/>
</dbReference>
<dbReference type="AlphaFoldDB" id="A0A212K5P4"/>
<reference evidence="4" key="1">
    <citation type="submission" date="2016-04" db="EMBL/GenBank/DDBJ databases">
        <authorList>
            <person name="Evans L.H."/>
            <person name="Alamgir A."/>
            <person name="Owens N."/>
            <person name="Weber N.D."/>
            <person name="Virtaneva K."/>
            <person name="Barbian K."/>
            <person name="Babar A."/>
            <person name="Rosenke K."/>
        </authorList>
    </citation>
    <scope>NUCLEOTIDE SEQUENCE</scope>
    <source>
        <strain evidence="4">92-2</strain>
    </source>
</reference>
<dbReference type="InterPro" id="IPR010982">
    <property type="entry name" value="Lambda_DNA-bd_dom_sf"/>
</dbReference>
<evidence type="ECO:0000256" key="2">
    <source>
        <dbReference type="SAM" id="MobiDB-lite"/>
    </source>
</evidence>